<dbReference type="InterPro" id="IPR011333">
    <property type="entry name" value="SKP1/BTB/POZ_sf"/>
</dbReference>
<dbReference type="SUPFAM" id="SSF54695">
    <property type="entry name" value="POZ domain"/>
    <property type="match status" value="1"/>
</dbReference>
<dbReference type="InterPro" id="IPR002083">
    <property type="entry name" value="MATH/TRAF_dom"/>
</dbReference>
<dbReference type="CDD" id="cd18186">
    <property type="entry name" value="BTB_POZ_ZBTB_KLHL-like"/>
    <property type="match status" value="1"/>
</dbReference>
<dbReference type="STRING" id="1561998.A0A1I7TGN9"/>
<dbReference type="SMART" id="SM00225">
    <property type="entry name" value="BTB"/>
    <property type="match status" value="1"/>
</dbReference>
<dbReference type="InterPro" id="IPR000210">
    <property type="entry name" value="BTB/POZ_dom"/>
</dbReference>
<evidence type="ECO:0000313" key="3">
    <source>
        <dbReference type="Proteomes" id="UP000095282"/>
    </source>
</evidence>
<sequence length="390" mass="45486">MKSRSQNRLSNTFHSSRHKRLNDLRTACQNNRKLAEEIDKLIEKQIAQDAINKKIVEQEKKILVEIRSIRDEMYYGKRGSDNRGIQAIFATASSSKVKSDQSSMKNFVMRQTFNDVSKIPDGQCIFGEKEEHFGFNWNLEIRRSLNSFVIHVSCPELYHSGNKQIETELEIKFVSGTDDALRTSFVFKKETNKTENLKGWRCPRSVEWKDLEEKYLIDDSLTVECSLEIKRVVREYKENLRDFDETMKDFSDIVLVVKDQKFYVNTLFLAAQSSYFKALFLGQFIESSQSEITLTGIDPDDFQKFLEVLYGESAIDEHYVEGILLIADMYLAQLAIRKCEDFLLKLTKKPLKKKQELADRYNLEKSKAKCLCEMMSVSRMANLLEKTFVY</sequence>
<accession>A0A1I7TGN9</accession>
<name>A0A1I7TGN9_9PELO</name>
<feature type="compositionally biased region" description="Polar residues" evidence="1">
    <location>
        <begin position="1"/>
        <end position="14"/>
    </location>
</feature>
<feature type="region of interest" description="Disordered" evidence="1">
    <location>
        <begin position="1"/>
        <end position="21"/>
    </location>
</feature>
<dbReference type="Pfam" id="PF00917">
    <property type="entry name" value="MATH"/>
    <property type="match status" value="1"/>
</dbReference>
<dbReference type="Gene3D" id="2.60.210.10">
    <property type="entry name" value="Apoptosis, Tumor Necrosis Factor Receptor Associated Protein 2, Chain A"/>
    <property type="match status" value="1"/>
</dbReference>
<dbReference type="CDD" id="cd00121">
    <property type="entry name" value="MATH"/>
    <property type="match status" value="1"/>
</dbReference>
<protein>
    <submittedName>
        <fullName evidence="4">BTB domain-containing protein</fullName>
    </submittedName>
</protein>
<keyword evidence="3" id="KW-1185">Reference proteome</keyword>
<dbReference type="InterPro" id="IPR008974">
    <property type="entry name" value="TRAF-like"/>
</dbReference>
<dbReference type="Gene3D" id="3.30.710.10">
    <property type="entry name" value="Potassium Channel Kv1.1, Chain A"/>
    <property type="match status" value="1"/>
</dbReference>
<dbReference type="PANTHER" id="PTHR22743:SF165">
    <property type="entry name" value="BTB AND MATH DOMAIN CONTAINING-RELATED"/>
    <property type="match status" value="1"/>
</dbReference>
<dbReference type="Pfam" id="PF00651">
    <property type="entry name" value="BTB"/>
    <property type="match status" value="1"/>
</dbReference>
<dbReference type="InterPro" id="IPR052664">
    <property type="entry name" value="BTB-MATH_domain_protein"/>
</dbReference>
<feature type="domain" description="BTB" evidence="2">
    <location>
        <begin position="251"/>
        <end position="310"/>
    </location>
</feature>
<dbReference type="PROSITE" id="PS50097">
    <property type="entry name" value="BTB"/>
    <property type="match status" value="1"/>
</dbReference>
<proteinExistence type="predicted"/>
<dbReference type="SMART" id="SM00061">
    <property type="entry name" value="MATH"/>
    <property type="match status" value="1"/>
</dbReference>
<dbReference type="SUPFAM" id="SSF49599">
    <property type="entry name" value="TRAF domain-like"/>
    <property type="match status" value="1"/>
</dbReference>
<dbReference type="AlphaFoldDB" id="A0A1I7TGN9"/>
<dbReference type="eggNOG" id="ENOG502RXUT">
    <property type="taxonomic scope" value="Eukaryota"/>
</dbReference>
<evidence type="ECO:0000256" key="1">
    <source>
        <dbReference type="SAM" id="MobiDB-lite"/>
    </source>
</evidence>
<reference evidence="4" key="1">
    <citation type="submission" date="2016-11" db="UniProtKB">
        <authorList>
            <consortium name="WormBaseParasite"/>
        </authorList>
    </citation>
    <scope>IDENTIFICATION</scope>
</reference>
<dbReference type="WBParaSite" id="Csp11.Scaffold608.g5756.t1">
    <property type="protein sequence ID" value="Csp11.Scaffold608.g5756.t1"/>
    <property type="gene ID" value="Csp11.Scaffold608.g5756"/>
</dbReference>
<organism evidence="3 4">
    <name type="scientific">Caenorhabditis tropicalis</name>
    <dbReference type="NCBI Taxonomy" id="1561998"/>
    <lineage>
        <taxon>Eukaryota</taxon>
        <taxon>Metazoa</taxon>
        <taxon>Ecdysozoa</taxon>
        <taxon>Nematoda</taxon>
        <taxon>Chromadorea</taxon>
        <taxon>Rhabditida</taxon>
        <taxon>Rhabditina</taxon>
        <taxon>Rhabditomorpha</taxon>
        <taxon>Rhabditoidea</taxon>
        <taxon>Rhabditidae</taxon>
        <taxon>Peloderinae</taxon>
        <taxon>Caenorhabditis</taxon>
    </lineage>
</organism>
<dbReference type="Proteomes" id="UP000095282">
    <property type="component" value="Unplaced"/>
</dbReference>
<dbReference type="PANTHER" id="PTHR22743">
    <property type="entry name" value="MEPRIN/TRAF-LIKE MATH FAMILY-C.ELEGANS"/>
    <property type="match status" value="1"/>
</dbReference>
<evidence type="ECO:0000259" key="2">
    <source>
        <dbReference type="PROSITE" id="PS50097"/>
    </source>
</evidence>
<evidence type="ECO:0000313" key="4">
    <source>
        <dbReference type="WBParaSite" id="Csp11.Scaffold608.g5756.t1"/>
    </source>
</evidence>